<dbReference type="InterPro" id="IPR022029">
    <property type="entry name" value="YoaR-like_PG-bd"/>
</dbReference>
<evidence type="ECO:0000256" key="3">
    <source>
        <dbReference type="SAM" id="Phobius"/>
    </source>
</evidence>
<dbReference type="InterPro" id="IPR011098">
    <property type="entry name" value="G5_dom"/>
</dbReference>
<dbReference type="Gene3D" id="2.20.230.10">
    <property type="entry name" value="Resuscitation-promoting factor rpfb"/>
    <property type="match status" value="1"/>
</dbReference>
<keyword evidence="3" id="KW-0472">Membrane</keyword>
<dbReference type="PANTHER" id="PTHR35788">
    <property type="entry name" value="EXPORTED PROTEIN-RELATED"/>
    <property type="match status" value="1"/>
</dbReference>
<feature type="domain" description="G5" evidence="4">
    <location>
        <begin position="366"/>
        <end position="446"/>
    </location>
</feature>
<dbReference type="PANTHER" id="PTHR35788:SF1">
    <property type="entry name" value="EXPORTED PROTEIN"/>
    <property type="match status" value="1"/>
</dbReference>
<dbReference type="AlphaFoldDB" id="A0A916Q4T4"/>
<dbReference type="SMART" id="SM01208">
    <property type="entry name" value="G5"/>
    <property type="match status" value="1"/>
</dbReference>
<sequence>MKKRIGIAAGIVIVLALLAAGVFMYLNSAINSKLTEGKIMDGVECDGVDLGGMTKAEAEKALEKHISGLHKGNMTFTVDDKKVEVSLETLGAAPNAKKTAQEAYDIGRTGSIFKKYSDVNKEKHEVAVYRTYDESIFKKQMKKATADIITAPENASVKRENGEFTVTKEKSGYTLNVDDSFDKFKEAVDAGRTKCELVVTKKKAEYTTKDVEKIKDVMGTYTTNYSSSAYGRKVNVANGAKKINGTVIYPGETFSVYKQVSPFTKENGYELAGSYENGQTVQTYGGGICQVSTTLYNAIIRAELKVTERHPHSMTVAYVPRSADAAIAGTYKDLKFENQNDFPIYIEGNANGSTITFTVYGVKEDPDRTVEFESETTSVKQSSGEKTIQDPTLAEGTKILEQSGHTGYTARLWKIVKVNGKETERTVFNNSTYMATSPTYRVGTKKQEATTAKEDKNKDKTTQKATTEKGAKTTQKTTAAAPKTTQKATTAAPKTTEKASKDTAGTKQ</sequence>
<feature type="compositionally biased region" description="Basic and acidic residues" evidence="2">
    <location>
        <begin position="445"/>
        <end position="471"/>
    </location>
</feature>
<feature type="region of interest" description="Disordered" evidence="2">
    <location>
        <begin position="439"/>
        <end position="508"/>
    </location>
</feature>
<gene>
    <name evidence="5" type="ORF">ANBU17_07190</name>
</gene>
<proteinExistence type="predicted"/>
<dbReference type="EMBL" id="BLYI01000014">
    <property type="protein sequence ID" value="GFO84372.1"/>
    <property type="molecule type" value="Genomic_DNA"/>
</dbReference>
<comment type="caution">
    <text evidence="5">The sequence shown here is derived from an EMBL/GenBank/DDBJ whole genome shotgun (WGS) entry which is preliminary data.</text>
</comment>
<keyword evidence="1" id="KW-0732">Signal</keyword>
<evidence type="ECO:0000256" key="2">
    <source>
        <dbReference type="SAM" id="MobiDB-lite"/>
    </source>
</evidence>
<dbReference type="PROSITE" id="PS51109">
    <property type="entry name" value="G5"/>
    <property type="match status" value="1"/>
</dbReference>
<dbReference type="Proteomes" id="UP000613208">
    <property type="component" value="Unassembled WGS sequence"/>
</dbReference>
<evidence type="ECO:0000313" key="6">
    <source>
        <dbReference type="Proteomes" id="UP000613208"/>
    </source>
</evidence>
<keyword evidence="3" id="KW-1133">Transmembrane helix</keyword>
<protein>
    <submittedName>
        <fullName evidence="5">Exported protein</fullName>
    </submittedName>
</protein>
<reference evidence="5" key="1">
    <citation type="submission" date="2020-06" db="EMBL/GenBank/DDBJ databases">
        <title>Characterization of fructooligosaccharide metabolism and fructooligosaccharide-degrading enzymes in human commensal butyrate producers.</title>
        <authorList>
            <person name="Tanno H."/>
            <person name="Fujii T."/>
            <person name="Hirano K."/>
            <person name="Maeno S."/>
            <person name="Tonozuka T."/>
            <person name="Sakamoto M."/>
            <person name="Ohkuma M."/>
            <person name="Tochio T."/>
            <person name="Endo A."/>
        </authorList>
    </citation>
    <scope>NUCLEOTIDE SEQUENCE</scope>
    <source>
        <strain evidence="5">JCM 17466</strain>
    </source>
</reference>
<name>A0A916Q4T4_9FIRM</name>
<keyword evidence="6" id="KW-1185">Reference proteome</keyword>
<dbReference type="Pfam" id="PF07501">
    <property type="entry name" value="G5"/>
    <property type="match status" value="1"/>
</dbReference>
<evidence type="ECO:0000259" key="4">
    <source>
        <dbReference type="PROSITE" id="PS51109"/>
    </source>
</evidence>
<dbReference type="InterPro" id="IPR007391">
    <property type="entry name" value="Vancomycin_resist_VanW"/>
</dbReference>
<feature type="compositionally biased region" description="Low complexity" evidence="2">
    <location>
        <begin position="472"/>
        <end position="494"/>
    </location>
</feature>
<keyword evidence="3" id="KW-0812">Transmembrane</keyword>
<organism evidence="5 6">
    <name type="scientific">Anaerostipes butyraticus</name>
    <dbReference type="NCBI Taxonomy" id="645466"/>
    <lineage>
        <taxon>Bacteria</taxon>
        <taxon>Bacillati</taxon>
        <taxon>Bacillota</taxon>
        <taxon>Clostridia</taxon>
        <taxon>Lachnospirales</taxon>
        <taxon>Lachnospiraceae</taxon>
        <taxon>Anaerostipes</taxon>
    </lineage>
</organism>
<dbReference type="Pfam" id="PF12229">
    <property type="entry name" value="PG_binding_4"/>
    <property type="match status" value="1"/>
</dbReference>
<dbReference type="InterPro" id="IPR052913">
    <property type="entry name" value="Glycopeptide_resist_protein"/>
</dbReference>
<evidence type="ECO:0000313" key="5">
    <source>
        <dbReference type="EMBL" id="GFO84372.1"/>
    </source>
</evidence>
<feature type="transmembrane region" description="Helical" evidence="3">
    <location>
        <begin position="7"/>
        <end position="26"/>
    </location>
</feature>
<dbReference type="RefSeq" id="WP_201310118.1">
    <property type="nucleotide sequence ID" value="NZ_BLYI01000014.1"/>
</dbReference>
<evidence type="ECO:0000256" key="1">
    <source>
        <dbReference type="ARBA" id="ARBA00022729"/>
    </source>
</evidence>
<dbReference type="Pfam" id="PF04294">
    <property type="entry name" value="VanW"/>
    <property type="match status" value="1"/>
</dbReference>
<accession>A0A916Q4T4</accession>